<evidence type="ECO:0000313" key="3">
    <source>
        <dbReference type="Proteomes" id="UP000002222"/>
    </source>
</evidence>
<keyword evidence="3" id="KW-1185">Reference proteome</keyword>
<reference evidence="2 3" key="2">
    <citation type="journal article" date="2010" name="Stand. Genomic Sci.">
        <title>Complete genome sequence of Sulfurospirillum deleyianum type strain (5175).</title>
        <authorList>
            <person name="Sikorski J."/>
            <person name="Lapidus A."/>
            <person name="Copeland A."/>
            <person name="Glavina Del Rio T."/>
            <person name="Nolan M."/>
            <person name="Lucas S."/>
            <person name="Chen F."/>
            <person name="Tice H."/>
            <person name="Cheng J.F."/>
            <person name="Saunders E."/>
            <person name="Bruce D."/>
            <person name="Goodwin L."/>
            <person name="Pitluck S."/>
            <person name="Ovchinnikova G."/>
            <person name="Pati A."/>
            <person name="Ivanova N."/>
            <person name="Mavromatis K."/>
            <person name="Chen A."/>
            <person name="Palaniappan K."/>
            <person name="Chain P."/>
            <person name="Land M."/>
            <person name="Hauser L."/>
            <person name="Chang Y.J."/>
            <person name="Jeffries C.D."/>
            <person name="Brettin T."/>
            <person name="Detter J.C."/>
            <person name="Han C."/>
            <person name="Rohde M."/>
            <person name="Lang E."/>
            <person name="Spring S."/>
            <person name="Goker M."/>
            <person name="Bristow J."/>
            <person name="Eisen J.A."/>
            <person name="Markowitz V."/>
            <person name="Hugenholtz P."/>
            <person name="Kyrpides N.C."/>
            <person name="Klenk H.P."/>
        </authorList>
    </citation>
    <scope>NUCLEOTIDE SEQUENCE [LARGE SCALE GENOMIC DNA]</scope>
    <source>
        <strain evidence="3">ATCC 51133 / DSM 6946 / 5175</strain>
    </source>
</reference>
<reference evidence="3" key="1">
    <citation type="submission" date="2009-11" db="EMBL/GenBank/DDBJ databases">
        <title>The complete genome of Sulfurospirillum deleyianum DSM 6946.</title>
        <authorList>
            <consortium name="US DOE Joint Genome Institute (JGI-PGF)"/>
            <person name="Lucas S."/>
            <person name="Copeland A."/>
            <person name="Lapidus A."/>
            <person name="Glavina del Rio T."/>
            <person name="Dalin E."/>
            <person name="Tice H."/>
            <person name="Bruce D."/>
            <person name="Goodwin L."/>
            <person name="Pitluck S."/>
            <person name="Kyrpides N."/>
            <person name="Mavromatis K."/>
            <person name="Ivanova N."/>
            <person name="Ovchinnikova G."/>
            <person name="Munk A.C."/>
            <person name="Lu M."/>
            <person name="Brettin T."/>
            <person name="Detter J.C."/>
            <person name="Han C."/>
            <person name="Tapia R."/>
            <person name="Larimer F."/>
            <person name="Land M."/>
            <person name="Hauser L."/>
            <person name="Markowitz V."/>
            <person name="Cheng J.F."/>
            <person name="Hugenholtz P."/>
            <person name="Woyke T."/>
            <person name="Wu D."/>
            <person name="Aumann P."/>
            <person name="Schneider S."/>
            <person name="Lang E."/>
            <person name="Spring S."/>
            <person name="Klenk H.P."/>
            <person name="Eisen J.A."/>
        </authorList>
    </citation>
    <scope>NUCLEOTIDE SEQUENCE [LARGE SCALE GENOMIC DNA]</scope>
    <source>
        <strain evidence="3">ATCC 51133 / DSM 6946 / 5175</strain>
    </source>
</reference>
<dbReference type="KEGG" id="sdl:Sdel_1034"/>
<dbReference type="AlphaFoldDB" id="D1B1T9"/>
<gene>
    <name evidence="2" type="ordered locus">Sdel_1034</name>
</gene>
<dbReference type="RefSeq" id="WP_012856817.1">
    <property type="nucleotide sequence ID" value="NC_013512.1"/>
</dbReference>
<accession>D1B1T9</accession>
<evidence type="ECO:0000313" key="2">
    <source>
        <dbReference type="EMBL" id="ACZ12059.1"/>
    </source>
</evidence>
<keyword evidence="1" id="KW-1133">Transmembrane helix</keyword>
<dbReference type="Gene3D" id="3.30.70.60">
    <property type="match status" value="1"/>
</dbReference>
<feature type="transmembrane region" description="Helical" evidence="1">
    <location>
        <begin position="23"/>
        <end position="42"/>
    </location>
</feature>
<evidence type="ECO:0000256" key="1">
    <source>
        <dbReference type="SAM" id="Phobius"/>
    </source>
</evidence>
<dbReference type="eggNOG" id="ENOG50318UX">
    <property type="taxonomic scope" value="Bacteria"/>
</dbReference>
<dbReference type="EMBL" id="CP001816">
    <property type="protein sequence ID" value="ACZ12059.1"/>
    <property type="molecule type" value="Genomic_DNA"/>
</dbReference>
<proteinExistence type="predicted"/>
<dbReference type="HOGENOM" id="CLU_111597_0_0_7"/>
<dbReference type="InterPro" id="IPR014717">
    <property type="entry name" value="Transl_elong_EF1B/ribsomal_bS6"/>
</dbReference>
<dbReference type="STRING" id="525898.Sdel_1034"/>
<evidence type="ECO:0008006" key="4">
    <source>
        <dbReference type="Google" id="ProtNLM"/>
    </source>
</evidence>
<protein>
    <recommendedName>
        <fullName evidence="4">Pilus assembly protein, PilO</fullName>
    </recommendedName>
</protein>
<sequence length="215" mass="25136" precursor="true">MNSIDAFLNKIDLYFRDKKESEVYLIFAMLFVLFAFVSYSYLSPVTDTMLKRTMRDANEIEKKLRDEQAYLASVSRDGDETFLIKKVKSDIENAKVLLERTTHTNLYIDTKLRELSYLLFNNENWAKFLDSIAHLAQKYSVRIKVLENKINEPNLQKIEQILNLKVNFNGAFTNTMKFMNAIEESELVVDVHELNCTGKKNIEGEFNIAVWGMKY</sequence>
<keyword evidence="1" id="KW-0812">Transmembrane</keyword>
<dbReference type="Proteomes" id="UP000002222">
    <property type="component" value="Chromosome"/>
</dbReference>
<keyword evidence="1" id="KW-0472">Membrane</keyword>
<dbReference type="OrthoDB" id="5333854at2"/>
<name>D1B1T9_SULD5</name>
<organism evidence="2 3">
    <name type="scientific">Sulfurospirillum deleyianum (strain ATCC 51133 / DSM 6946 / 5175)</name>
    <dbReference type="NCBI Taxonomy" id="525898"/>
    <lineage>
        <taxon>Bacteria</taxon>
        <taxon>Pseudomonadati</taxon>
        <taxon>Campylobacterota</taxon>
        <taxon>Epsilonproteobacteria</taxon>
        <taxon>Campylobacterales</taxon>
        <taxon>Sulfurospirillaceae</taxon>
        <taxon>Sulfurospirillum</taxon>
    </lineage>
</organism>